<dbReference type="PANTHER" id="PTHR10773:SF19">
    <property type="match status" value="1"/>
</dbReference>
<proteinExistence type="predicted"/>
<comment type="caution">
    <text evidence="1">The sequence shown here is derived from an EMBL/GenBank/DDBJ whole genome shotgun (WGS) entry which is preliminary data.</text>
</comment>
<evidence type="ECO:0000313" key="1">
    <source>
        <dbReference type="EMBL" id="KAE9524431.1"/>
    </source>
</evidence>
<keyword evidence="2" id="KW-1185">Reference proteome</keyword>
<accession>A0A6G0T3D3</accession>
<name>A0A6G0T3D3_APHGL</name>
<organism evidence="1 2">
    <name type="scientific">Aphis glycines</name>
    <name type="common">Soybean aphid</name>
    <dbReference type="NCBI Taxonomy" id="307491"/>
    <lineage>
        <taxon>Eukaryota</taxon>
        <taxon>Metazoa</taxon>
        <taxon>Ecdysozoa</taxon>
        <taxon>Arthropoda</taxon>
        <taxon>Hexapoda</taxon>
        <taxon>Insecta</taxon>
        <taxon>Pterygota</taxon>
        <taxon>Neoptera</taxon>
        <taxon>Paraneoptera</taxon>
        <taxon>Hemiptera</taxon>
        <taxon>Sternorrhyncha</taxon>
        <taxon>Aphidomorpha</taxon>
        <taxon>Aphidoidea</taxon>
        <taxon>Aphididae</taxon>
        <taxon>Aphidini</taxon>
        <taxon>Aphis</taxon>
        <taxon>Aphis</taxon>
    </lineage>
</organism>
<sequence length="286" mass="34166">MHRLFQEWISTKDVSIKTKNTTLRQYTDVFNEYNYSFHKPKKDLCDICERYKMLSIVDQEEEKDLYSEHIQNKTIAKEKKNFDKVKSEKDKEFCVAVFDLEKVLITPQQFLLQTIKNVVTPKMRVIIECTLSLKMPKKGKIIYMPDQWVTLIRCAKVKGEPYTVFEMSYNDFLDFKPLVENKIFNWKNSDDKTLIKWNNIKEVSVNFELPHVIQIKYNLSSTDFIQINVIKKKQRGRYDKRIIPTRAYKEKLCIEEAKIQDLLTLCKKGLIPKTYHSFYENLKSKK</sequence>
<dbReference type="OrthoDB" id="6629246at2759"/>
<evidence type="ECO:0000313" key="2">
    <source>
        <dbReference type="Proteomes" id="UP000475862"/>
    </source>
</evidence>
<dbReference type="EMBL" id="VYZN01000068">
    <property type="protein sequence ID" value="KAE9524431.1"/>
    <property type="molecule type" value="Genomic_DNA"/>
</dbReference>
<dbReference type="PANTHER" id="PTHR10773">
    <property type="entry name" value="DNA-DIRECTED RNA POLYMERASES I, II, AND III SUBUNIT RPABC2"/>
    <property type="match status" value="1"/>
</dbReference>
<dbReference type="Proteomes" id="UP000475862">
    <property type="component" value="Unassembled WGS sequence"/>
</dbReference>
<gene>
    <name evidence="1" type="ORF">AGLY_015152</name>
</gene>
<reference evidence="1 2" key="1">
    <citation type="submission" date="2019-08" db="EMBL/GenBank/DDBJ databases">
        <title>The genome of the soybean aphid Biotype 1, its phylome, world population structure and adaptation to the North American continent.</title>
        <authorList>
            <person name="Giordano R."/>
            <person name="Donthu R.K."/>
            <person name="Hernandez A.G."/>
            <person name="Wright C.L."/>
            <person name="Zimin A.V."/>
        </authorList>
    </citation>
    <scope>NUCLEOTIDE SEQUENCE [LARGE SCALE GENOMIC DNA]</scope>
    <source>
        <tissue evidence="1">Whole aphids</tissue>
    </source>
</reference>
<dbReference type="AlphaFoldDB" id="A0A6G0T3D3"/>
<protein>
    <submittedName>
        <fullName evidence="1">Uncharacterized protein</fullName>
    </submittedName>
</protein>